<evidence type="ECO:0000259" key="2">
    <source>
        <dbReference type="SMART" id="SM00361"/>
    </source>
</evidence>
<dbReference type="InterPro" id="IPR039780">
    <property type="entry name" value="Mot2"/>
</dbReference>
<organism evidence="3 4">
    <name type="scientific">Talaromyces atroroseus</name>
    <dbReference type="NCBI Taxonomy" id="1441469"/>
    <lineage>
        <taxon>Eukaryota</taxon>
        <taxon>Fungi</taxon>
        <taxon>Dikarya</taxon>
        <taxon>Ascomycota</taxon>
        <taxon>Pezizomycotina</taxon>
        <taxon>Eurotiomycetes</taxon>
        <taxon>Eurotiomycetidae</taxon>
        <taxon>Eurotiales</taxon>
        <taxon>Trichocomaceae</taxon>
        <taxon>Talaromyces</taxon>
        <taxon>Talaromyces sect. Trachyspermi</taxon>
    </lineage>
</organism>
<protein>
    <recommendedName>
        <fullName evidence="2">RNA recognition motif domain-containing protein</fullName>
    </recommendedName>
</protein>
<dbReference type="STRING" id="1441469.A0A225AP50"/>
<dbReference type="GO" id="GO:0004842">
    <property type="term" value="F:ubiquitin-protein transferase activity"/>
    <property type="evidence" value="ECO:0007669"/>
    <property type="project" value="InterPro"/>
</dbReference>
<feature type="compositionally biased region" description="Basic and acidic residues" evidence="1">
    <location>
        <begin position="348"/>
        <end position="360"/>
    </location>
</feature>
<dbReference type="GO" id="GO:0003676">
    <property type="term" value="F:nucleic acid binding"/>
    <property type="evidence" value="ECO:0007669"/>
    <property type="project" value="InterPro"/>
</dbReference>
<gene>
    <name evidence="3" type="ORF">UA08_03391</name>
</gene>
<feature type="compositionally biased region" description="Polar residues" evidence="1">
    <location>
        <begin position="928"/>
        <end position="961"/>
    </location>
</feature>
<dbReference type="GO" id="GO:0016567">
    <property type="term" value="P:protein ubiquitination"/>
    <property type="evidence" value="ECO:0007669"/>
    <property type="project" value="TreeGrafter"/>
</dbReference>
<feature type="compositionally biased region" description="Polar residues" evidence="1">
    <location>
        <begin position="798"/>
        <end position="808"/>
    </location>
</feature>
<feature type="compositionally biased region" description="Low complexity" evidence="1">
    <location>
        <begin position="273"/>
        <end position="291"/>
    </location>
</feature>
<dbReference type="InterPro" id="IPR003954">
    <property type="entry name" value="RRM_euk-type"/>
</dbReference>
<keyword evidence="4" id="KW-1185">Reference proteome</keyword>
<feature type="domain" description="RNA recognition motif" evidence="2">
    <location>
        <begin position="45"/>
        <end position="127"/>
    </location>
</feature>
<dbReference type="InterPro" id="IPR034261">
    <property type="entry name" value="CNOT4_RRM"/>
</dbReference>
<feature type="compositionally biased region" description="Basic residues" evidence="1">
    <location>
        <begin position="644"/>
        <end position="655"/>
    </location>
</feature>
<dbReference type="PANTHER" id="PTHR12603:SF0">
    <property type="entry name" value="CCR4-NOT TRANSCRIPTION COMPLEX SUBUNIT 4"/>
    <property type="match status" value="1"/>
</dbReference>
<comment type="caution">
    <text evidence="3">The sequence shown here is derived from an EMBL/GenBank/DDBJ whole genome shotgun (WGS) entry which is preliminary data.</text>
</comment>
<evidence type="ECO:0000313" key="3">
    <source>
        <dbReference type="EMBL" id="OKL61253.1"/>
    </source>
</evidence>
<dbReference type="EMBL" id="LFMY01000004">
    <property type="protein sequence ID" value="OKL61253.1"/>
    <property type="molecule type" value="Genomic_DNA"/>
</dbReference>
<feature type="compositionally biased region" description="Low complexity" evidence="1">
    <location>
        <begin position="362"/>
        <end position="371"/>
    </location>
</feature>
<dbReference type="SUPFAM" id="SSF54928">
    <property type="entry name" value="RNA-binding domain, RBD"/>
    <property type="match status" value="1"/>
</dbReference>
<dbReference type="PANTHER" id="PTHR12603">
    <property type="entry name" value="CCR4-NOT TRANSCRIPTION COMPLEX RELATED"/>
    <property type="match status" value="1"/>
</dbReference>
<dbReference type="SMART" id="SM00361">
    <property type="entry name" value="RRM_1"/>
    <property type="match status" value="1"/>
</dbReference>
<evidence type="ECO:0000256" key="1">
    <source>
        <dbReference type="SAM" id="MobiDB-lite"/>
    </source>
</evidence>
<feature type="compositionally biased region" description="Low complexity" evidence="1">
    <location>
        <begin position="1019"/>
        <end position="1028"/>
    </location>
</feature>
<feature type="compositionally biased region" description="Polar residues" evidence="1">
    <location>
        <begin position="906"/>
        <end position="919"/>
    </location>
</feature>
<dbReference type="FunFam" id="3.30.70.330:FF:000257">
    <property type="entry name" value="CCR4-NOT core complex subunit Not4"/>
    <property type="match status" value="1"/>
</dbReference>
<feature type="region of interest" description="Disordered" evidence="1">
    <location>
        <begin position="1"/>
        <end position="24"/>
    </location>
</feature>
<proteinExistence type="predicted"/>
<feature type="compositionally biased region" description="Polar residues" evidence="1">
    <location>
        <begin position="872"/>
        <end position="884"/>
    </location>
</feature>
<feature type="compositionally biased region" description="Polar residues" evidence="1">
    <location>
        <begin position="236"/>
        <end position="245"/>
    </location>
</feature>
<feature type="compositionally biased region" description="Polar residues" evidence="1">
    <location>
        <begin position="1"/>
        <end position="14"/>
    </location>
</feature>
<feature type="compositionally biased region" description="Basic and acidic residues" evidence="1">
    <location>
        <begin position="256"/>
        <end position="272"/>
    </location>
</feature>
<dbReference type="GO" id="GO:0030014">
    <property type="term" value="C:CCR4-NOT complex"/>
    <property type="evidence" value="ECO:0007669"/>
    <property type="project" value="InterPro"/>
</dbReference>
<dbReference type="InterPro" id="IPR035979">
    <property type="entry name" value="RBD_domain_sf"/>
</dbReference>
<dbReference type="RefSeq" id="XP_020121374.1">
    <property type="nucleotide sequence ID" value="XM_020265686.1"/>
</dbReference>
<feature type="region of interest" description="Disordered" evidence="1">
    <location>
        <begin position="191"/>
        <end position="294"/>
    </location>
</feature>
<sequence>MKAQSNTRCPMQTTAAAKKKEAEKREIEASSRKNLAGVRVVQKNLVYVIGLNPTIRDEGQLLQTLRGPEYFGQYGEIDKIVVSKAKPGGNPNQGIGVYVTFARKLDAATCIAAVDGSQNGDRLLRAQYGTTKYCSSFLRNEQCNNRNCTFLHETGDDSESYSRQDLSSMNTAQRHGYQNGVAAAANRPFAPTVQSQPMRRQGSKDEVAKPLPDGPALPSSASWANKDAPINRARRLSTTGSRSSPSPKPANVPIAKNEEVKKHFVSAHDSRRSTPAPTQPQASTQAASPAQNIPPKDILLESLLKSVNSPEFRFVFSTEGLSDDDLKYIENGPSFIDPYGGAKRRAMREKAEQERAKEEAEAQSLLQSAAAADEETRESGSLQLGGEPDDVHPVRGAVSRSRDTHGAIQPPSQQGTGTNSAVGSPASMSQPFQSLNMTTRSLTPLQQHQLMLLKSGGGQQSGLMDTLSPAYDQTSQTRPGLFQGSISQAGHTSNTRLLGQQNLMQSGNSSHVAVPAPQQGISNQFYTSSVQGPPPGLKTAGTPPISGGGMFAQGHGFTSNTNLGLGGNVGKQEANPDLMRELLRGRGVAASTGGLQGHESAKREFLLPFIQQHNTPPPLTPATGLLNAFYGTQNGAFADFGPQKQKKKGKKHRHANTSSGGGGVVDLADPSILQARMHQAGVGTTGQVLYGSQGQVGVAALIIGDLHVLGSLFLRPAEAFRSGSSFSILPLPPAGDPKWLFADEDFPPLTPGLKGNVENGFRSALSKESQNPSRSGTPSLPPGLPLPHGHPAAAFFKENSSPMSSVSVPAQAPPGLPASRRGTPLQKSLDISRRQTPAAEDVSENTQVEKTRNFGDISLGSPMARSARKANIASQAEQQPTNKESPACDPVKGFQKKVKPIKLDLSTPSEELPSYTSPTKEVPVSSYAAATTMPQSTATISSRPGTPLTAISRNSDSSGTRQPRVLRVVDTQKTETPPPPAVQSLPSLAQTKIRSRRPSLSPERRASTPADAGSDYEMTTSASASRANSPPPTKIGTAPVRAMTKNQAKKERRLKAKQAEEAIKEEVAAMTPEEPVQAPIVGRKRKTKKPPAVPSEPSPATKPASDMETQKKETKSELESQKPKLTKADTEKAASDESGTKPPSVEPWRANNTIAQLVKDAESTGTAIKDLFLERTGPLHVLLAQMHNSGHIDLNSHPLFNPLPLNQRNDMKCSADDYDKLRQPIDLTEEDRKTLQRGQPIRINGGSDSVQSRCLITPKGRILRHLSAEEEDQYLELESHFEPGTWNEYPAMSATGPDATNLNGGLDALYLNPGRFNIRWVAEPSSPGASLATAGAVVATGDQFALDPPSESAPPNVLSMMEADANRSYTGTVRDAHVETTARSFAGGDLQRTLDVKGTVFGDIAELDNVFGMSNKELRIYIDHSQRALESSRKEFDAFDKKLSALVKRNKKLAQQALGAAVEVGK</sequence>
<feature type="compositionally biased region" description="Polar residues" evidence="1">
    <location>
        <begin position="410"/>
        <end position="431"/>
    </location>
</feature>
<feature type="region of interest" description="Disordered" evidence="1">
    <location>
        <begin position="456"/>
        <end position="488"/>
    </location>
</feature>
<reference evidence="3 4" key="1">
    <citation type="submission" date="2015-06" db="EMBL/GenBank/DDBJ databases">
        <title>Talaromyces atroroseus IBT 11181 draft genome.</title>
        <authorList>
            <person name="Rasmussen K.B."/>
            <person name="Rasmussen S."/>
            <person name="Petersen B."/>
            <person name="Sicheritz-Ponten T."/>
            <person name="Mortensen U.H."/>
            <person name="Thrane U."/>
        </authorList>
    </citation>
    <scope>NUCLEOTIDE SEQUENCE [LARGE SCALE GENOMIC DNA]</scope>
    <source>
        <strain evidence="3 4">IBT 11181</strain>
    </source>
</reference>
<dbReference type="InterPro" id="IPR012677">
    <property type="entry name" value="Nucleotide-bd_a/b_plait_sf"/>
</dbReference>
<dbReference type="GeneID" id="31003146"/>
<dbReference type="CDD" id="cd12438">
    <property type="entry name" value="RRM_CNOT4"/>
    <property type="match status" value="1"/>
</dbReference>
<feature type="compositionally biased region" description="Basic and acidic residues" evidence="1">
    <location>
        <begin position="1057"/>
        <end position="1067"/>
    </location>
</feature>
<feature type="region of interest" description="Disordered" evidence="1">
    <location>
        <begin position="639"/>
        <end position="663"/>
    </location>
</feature>
<dbReference type="OrthoDB" id="1923159at2759"/>
<accession>A0A225AP50</accession>
<dbReference type="Proteomes" id="UP000214365">
    <property type="component" value="Unassembled WGS sequence"/>
</dbReference>
<evidence type="ECO:0000313" key="4">
    <source>
        <dbReference type="Proteomes" id="UP000214365"/>
    </source>
</evidence>
<name>A0A225AP50_TALAT</name>
<feature type="compositionally biased region" description="Basic and acidic residues" evidence="1">
    <location>
        <begin position="1108"/>
        <end position="1139"/>
    </location>
</feature>
<dbReference type="Gene3D" id="3.30.70.330">
    <property type="match status" value="1"/>
</dbReference>
<feature type="region of interest" description="Disordered" evidence="1">
    <location>
        <begin position="340"/>
        <end position="431"/>
    </location>
</feature>
<feature type="compositionally biased region" description="Polar residues" evidence="1">
    <location>
        <begin position="471"/>
        <end position="488"/>
    </location>
</feature>
<feature type="region of interest" description="Disordered" evidence="1">
    <location>
        <begin position="764"/>
        <end position="1150"/>
    </location>
</feature>